<feature type="binding site" evidence="9">
    <location>
        <position position="12"/>
    </location>
    <ligand>
        <name>sn-glycerol 3-phosphate</name>
        <dbReference type="ChEBI" id="CHEBI:57597"/>
    </ligand>
</feature>
<dbReference type="GO" id="GO:0005524">
    <property type="term" value="F:ATP binding"/>
    <property type="evidence" value="ECO:0007669"/>
    <property type="project" value="UniProtKB-UniRule"/>
</dbReference>
<sequence>MAEYIGSVDQGTTSTRFIIFDHKGQIAGVDQKEHEQIFPKPGWVEHDPVEIWKNTKEVIAGALEKNNISGADIAAIGITNQRESVVVWDKKTGKPYYNAIVWQCTRTHEICRELIKEKGQNRFRDKTGLPVATYFSGPKIKWILDNVPDARKAAENGSALFGTMETWLIWWLTGGPDNGAHVTDVTNASRTLLMDLNTLKWDKEILSTLNIPEKALARIVPSGDPDAWGMTLENGPFKAKIPVCGALGDQQAALVGQTCFKAGEAKNTYGTGCFLLLNTGHTPVPSRQGLITTLAYQFGSNQPVYCLEGSIAIAGALVQWLRDNLGLISNAAEIEELAKTVDDNGGAYFVPAFSGLFAPYWRADARGTITGLTSYVNKGHIARAVLEANAFQAKDIVEAMRKDSGVELSMLKVDGGMVVNDLLMQFQSDILNVPVIRPQVSETTALGAAYAAGLSIGFWSGPDELSKNWAVDKIWSPSMKDHKRAKLYHDWKKAVERTFDWVE</sequence>
<dbReference type="PANTHER" id="PTHR10196">
    <property type="entry name" value="SUGAR KINASE"/>
    <property type="match status" value="1"/>
</dbReference>
<feature type="binding site" evidence="9">
    <location>
        <position position="420"/>
    </location>
    <ligand>
        <name>ADP</name>
        <dbReference type="ChEBI" id="CHEBI:456216"/>
    </ligand>
</feature>
<dbReference type="GO" id="GO:0019563">
    <property type="term" value="P:glycerol catabolic process"/>
    <property type="evidence" value="ECO:0007669"/>
    <property type="project" value="UniProtKB-UniRule"/>
</dbReference>
<name>A0A975B3K0_9BACT</name>
<evidence type="ECO:0000256" key="3">
    <source>
        <dbReference type="ARBA" id="ARBA00022679"/>
    </source>
</evidence>
<evidence type="ECO:0000256" key="7">
    <source>
        <dbReference type="ARBA" id="ARBA00022840"/>
    </source>
</evidence>
<dbReference type="Pfam" id="PF00370">
    <property type="entry name" value="FGGY_N"/>
    <property type="match status" value="1"/>
</dbReference>
<dbReference type="PIRSF" id="PIRSF000538">
    <property type="entry name" value="GlpK"/>
    <property type="match status" value="1"/>
</dbReference>
<organism evidence="13 14">
    <name type="scientific">Desulfonema limicola</name>
    <dbReference type="NCBI Taxonomy" id="45656"/>
    <lineage>
        <taxon>Bacteria</taxon>
        <taxon>Pseudomonadati</taxon>
        <taxon>Thermodesulfobacteriota</taxon>
        <taxon>Desulfobacteria</taxon>
        <taxon>Desulfobacterales</taxon>
        <taxon>Desulfococcaceae</taxon>
        <taxon>Desulfonema</taxon>
    </lineage>
</organism>
<feature type="binding site" evidence="9">
    <location>
        <position position="82"/>
    </location>
    <ligand>
        <name>glycerol</name>
        <dbReference type="ChEBI" id="CHEBI:17754"/>
    </ligand>
</feature>
<dbReference type="Pfam" id="PF02782">
    <property type="entry name" value="FGGY_C"/>
    <property type="match status" value="1"/>
</dbReference>
<evidence type="ECO:0000256" key="2">
    <source>
        <dbReference type="ARBA" id="ARBA00009156"/>
    </source>
</evidence>
<dbReference type="GO" id="GO:0004370">
    <property type="term" value="F:glycerol kinase activity"/>
    <property type="evidence" value="ECO:0007669"/>
    <property type="project" value="UniProtKB-UniRule"/>
</dbReference>
<dbReference type="KEGG" id="dli:dnl_03600"/>
<dbReference type="GO" id="GO:0006072">
    <property type="term" value="P:glycerol-3-phosphate metabolic process"/>
    <property type="evidence" value="ECO:0007669"/>
    <property type="project" value="InterPro"/>
</dbReference>
<feature type="binding site" evidence="9">
    <location>
        <position position="319"/>
    </location>
    <ligand>
        <name>ATP</name>
        <dbReference type="ChEBI" id="CHEBI:30616"/>
    </ligand>
</feature>
<dbReference type="PROSITE" id="PS00445">
    <property type="entry name" value="FGGY_KINASES_2"/>
    <property type="match status" value="1"/>
</dbReference>
<evidence type="ECO:0000256" key="4">
    <source>
        <dbReference type="ARBA" id="ARBA00022741"/>
    </source>
</evidence>
<keyword evidence="7 9" id="KW-0067">ATP-binding</keyword>
<keyword evidence="6 9" id="KW-0319">Glycerol metabolism</keyword>
<comment type="catalytic activity">
    <reaction evidence="8 9">
        <text>glycerol + ATP = sn-glycerol 3-phosphate + ADP + H(+)</text>
        <dbReference type="Rhea" id="RHEA:21644"/>
        <dbReference type="ChEBI" id="CHEBI:15378"/>
        <dbReference type="ChEBI" id="CHEBI:17754"/>
        <dbReference type="ChEBI" id="CHEBI:30616"/>
        <dbReference type="ChEBI" id="CHEBI:57597"/>
        <dbReference type="ChEBI" id="CHEBI:456216"/>
        <dbReference type="EC" id="2.7.1.30"/>
    </reaction>
</comment>
<feature type="binding site" evidence="9">
    <location>
        <position position="83"/>
    </location>
    <ligand>
        <name>glycerol</name>
        <dbReference type="ChEBI" id="CHEBI:17754"/>
    </ligand>
</feature>
<evidence type="ECO:0000259" key="11">
    <source>
        <dbReference type="Pfam" id="PF00370"/>
    </source>
</evidence>
<dbReference type="RefSeq" id="WP_207690042.1">
    <property type="nucleotide sequence ID" value="NZ_CP061799.1"/>
</dbReference>
<dbReference type="PANTHER" id="PTHR10196:SF69">
    <property type="entry name" value="GLYCEROL KINASE"/>
    <property type="match status" value="1"/>
</dbReference>
<evidence type="ECO:0000256" key="1">
    <source>
        <dbReference type="ARBA" id="ARBA00005190"/>
    </source>
</evidence>
<dbReference type="NCBIfam" id="NF000756">
    <property type="entry name" value="PRK00047.1"/>
    <property type="match status" value="1"/>
</dbReference>
<feature type="binding site" evidence="9">
    <location>
        <position position="271"/>
    </location>
    <ligand>
        <name>ATP</name>
        <dbReference type="ChEBI" id="CHEBI:30616"/>
    </ligand>
</feature>
<dbReference type="InterPro" id="IPR043129">
    <property type="entry name" value="ATPase_NBD"/>
</dbReference>
<feature type="binding site" evidence="9">
    <location>
        <position position="250"/>
    </location>
    <ligand>
        <name>glycerol</name>
        <dbReference type="ChEBI" id="CHEBI:17754"/>
    </ligand>
</feature>
<feature type="binding site" evidence="9">
    <location>
        <position position="271"/>
    </location>
    <ligand>
        <name>ADP</name>
        <dbReference type="ChEBI" id="CHEBI:456216"/>
    </ligand>
</feature>
<dbReference type="FunFam" id="3.30.420.40:FF:000007">
    <property type="entry name" value="Glycerol kinase"/>
    <property type="match status" value="1"/>
</dbReference>
<dbReference type="Gene3D" id="3.30.420.40">
    <property type="match status" value="2"/>
</dbReference>
<feature type="binding site" evidence="9">
    <location>
        <position position="82"/>
    </location>
    <ligand>
        <name>sn-glycerol 3-phosphate</name>
        <dbReference type="ChEBI" id="CHEBI:57597"/>
    </ligand>
</feature>
<dbReference type="InterPro" id="IPR018485">
    <property type="entry name" value="FGGY_C"/>
</dbReference>
<feature type="binding site" evidence="9">
    <location>
        <position position="315"/>
    </location>
    <ligand>
        <name>ATP</name>
        <dbReference type="ChEBI" id="CHEBI:30616"/>
    </ligand>
</feature>
<dbReference type="InterPro" id="IPR000577">
    <property type="entry name" value="Carb_kinase_FGGY"/>
</dbReference>
<comment type="similarity">
    <text evidence="2 9 10">Belongs to the FGGY kinase family.</text>
</comment>
<feature type="binding site" evidence="9">
    <location>
        <position position="134"/>
    </location>
    <ligand>
        <name>glycerol</name>
        <dbReference type="ChEBI" id="CHEBI:17754"/>
    </ligand>
</feature>
<keyword evidence="14" id="KW-1185">Reference proteome</keyword>
<feature type="binding site" evidence="9">
    <location>
        <position position="16"/>
    </location>
    <ligand>
        <name>ADP</name>
        <dbReference type="ChEBI" id="CHEBI:456216"/>
    </ligand>
</feature>
<evidence type="ECO:0000313" key="14">
    <source>
        <dbReference type="Proteomes" id="UP000663720"/>
    </source>
</evidence>
<comment type="activity regulation">
    <text evidence="9">Inhibited by fructose 1,6-bisphosphate (FBP).</text>
</comment>
<keyword evidence="5 9" id="KW-0418">Kinase</keyword>
<feature type="domain" description="Carbohydrate kinase FGGY N-terminal" evidence="11">
    <location>
        <begin position="4"/>
        <end position="256"/>
    </location>
</feature>
<feature type="binding site" evidence="9">
    <location>
        <position position="416"/>
    </location>
    <ligand>
        <name>ATP</name>
        <dbReference type="ChEBI" id="CHEBI:30616"/>
    </ligand>
</feature>
<feature type="binding site" evidence="9">
    <location>
        <position position="315"/>
    </location>
    <ligand>
        <name>ADP</name>
        <dbReference type="ChEBI" id="CHEBI:456216"/>
    </ligand>
</feature>
<dbReference type="FunFam" id="3.30.420.40:FF:000008">
    <property type="entry name" value="Glycerol kinase"/>
    <property type="match status" value="1"/>
</dbReference>
<evidence type="ECO:0000256" key="6">
    <source>
        <dbReference type="ARBA" id="ARBA00022798"/>
    </source>
</evidence>
<dbReference type="SUPFAM" id="SSF53067">
    <property type="entry name" value="Actin-like ATPase domain"/>
    <property type="match status" value="2"/>
</dbReference>
<dbReference type="NCBIfam" id="TIGR01311">
    <property type="entry name" value="glycerol_kin"/>
    <property type="match status" value="1"/>
</dbReference>
<feature type="binding site" evidence="9">
    <location>
        <position position="83"/>
    </location>
    <ligand>
        <name>sn-glycerol 3-phosphate</name>
        <dbReference type="ChEBI" id="CHEBI:57597"/>
    </ligand>
</feature>
<keyword evidence="3 9" id="KW-0808">Transferase</keyword>
<comment type="function">
    <text evidence="9">Key enzyme in the regulation of glycerol uptake and metabolism. Catalyzes the phosphorylation of glycerol to yield sn-glycerol 3-phosphate.</text>
</comment>
<feature type="binding site" evidence="9">
    <location>
        <position position="13"/>
    </location>
    <ligand>
        <name>ATP</name>
        <dbReference type="ChEBI" id="CHEBI:30616"/>
    </ligand>
</feature>
<feature type="binding site" evidence="9">
    <location>
        <position position="14"/>
    </location>
    <ligand>
        <name>ATP</name>
        <dbReference type="ChEBI" id="CHEBI:30616"/>
    </ligand>
</feature>
<dbReference type="EMBL" id="CP061799">
    <property type="protein sequence ID" value="QTA78145.1"/>
    <property type="molecule type" value="Genomic_DNA"/>
</dbReference>
<dbReference type="Proteomes" id="UP000663720">
    <property type="component" value="Chromosome"/>
</dbReference>
<evidence type="ECO:0000256" key="5">
    <source>
        <dbReference type="ARBA" id="ARBA00022777"/>
    </source>
</evidence>
<dbReference type="AlphaFoldDB" id="A0A975B3K0"/>
<dbReference type="InterPro" id="IPR018483">
    <property type="entry name" value="Carb_kinase_FGGY_CS"/>
</dbReference>
<accession>A0A975B3K0</accession>
<evidence type="ECO:0000256" key="8">
    <source>
        <dbReference type="ARBA" id="ARBA00052101"/>
    </source>
</evidence>
<feature type="binding site" evidence="9">
    <location>
        <position position="12"/>
    </location>
    <ligand>
        <name>ATP</name>
        <dbReference type="ChEBI" id="CHEBI:30616"/>
    </ligand>
</feature>
<dbReference type="GO" id="GO:0005829">
    <property type="term" value="C:cytosol"/>
    <property type="evidence" value="ECO:0007669"/>
    <property type="project" value="TreeGrafter"/>
</dbReference>
<feature type="binding site" evidence="9">
    <location>
        <position position="249"/>
    </location>
    <ligand>
        <name>glycerol</name>
        <dbReference type="ChEBI" id="CHEBI:17754"/>
    </ligand>
</feature>
<gene>
    <name evidence="9 13" type="primary">glpK</name>
    <name evidence="13" type="ORF">dnl_03600</name>
</gene>
<comment type="pathway">
    <text evidence="1 9">Polyol metabolism; glycerol degradation via glycerol kinase pathway; sn-glycerol 3-phosphate from glycerol: step 1/1.</text>
</comment>
<feature type="binding site" evidence="9">
    <location>
        <position position="416"/>
    </location>
    <ligand>
        <name>ADP</name>
        <dbReference type="ChEBI" id="CHEBI:456216"/>
    </ligand>
</feature>
<evidence type="ECO:0000256" key="10">
    <source>
        <dbReference type="RuleBase" id="RU003733"/>
    </source>
</evidence>
<evidence type="ECO:0000259" key="12">
    <source>
        <dbReference type="Pfam" id="PF02782"/>
    </source>
</evidence>
<keyword evidence="4 9" id="KW-0547">Nucleotide-binding</keyword>
<evidence type="ECO:0000256" key="9">
    <source>
        <dbReference type="HAMAP-Rule" id="MF_00186"/>
    </source>
</evidence>
<dbReference type="PROSITE" id="PS00933">
    <property type="entry name" value="FGGY_KINASES_1"/>
    <property type="match status" value="1"/>
</dbReference>
<dbReference type="CDD" id="cd07769">
    <property type="entry name" value="ASKHA_NBD_FGGY_GK"/>
    <property type="match status" value="1"/>
</dbReference>
<dbReference type="InterPro" id="IPR005999">
    <property type="entry name" value="Glycerol_kin"/>
</dbReference>
<dbReference type="HAMAP" id="MF_00186">
    <property type="entry name" value="Glycerol_kin"/>
    <property type="match status" value="1"/>
</dbReference>
<feature type="domain" description="Carbohydrate kinase FGGY C-terminal" evidence="12">
    <location>
        <begin position="266"/>
        <end position="454"/>
    </location>
</feature>
<reference evidence="13" key="1">
    <citation type="journal article" date="2021" name="Microb. Physiol.">
        <title>Proteogenomic Insights into the Physiology of Marine, Sulfate-Reducing, Filamentous Desulfonema limicola and Desulfonema magnum.</title>
        <authorList>
            <person name="Schnaars V."/>
            <person name="Wohlbrand L."/>
            <person name="Scheve S."/>
            <person name="Hinrichs C."/>
            <person name="Reinhardt R."/>
            <person name="Rabus R."/>
        </authorList>
    </citation>
    <scope>NUCLEOTIDE SEQUENCE</scope>
    <source>
        <strain evidence="13">5ac10</strain>
    </source>
</reference>
<dbReference type="EC" id="2.7.1.30" evidence="9"/>
<feature type="binding site" evidence="9">
    <location>
        <position position="249"/>
    </location>
    <ligand>
        <name>sn-glycerol 3-phosphate</name>
        <dbReference type="ChEBI" id="CHEBI:57597"/>
    </ligand>
</feature>
<feature type="binding site" evidence="9">
    <location>
        <position position="134"/>
    </location>
    <ligand>
        <name>sn-glycerol 3-phosphate</name>
        <dbReference type="ChEBI" id="CHEBI:57597"/>
    </ligand>
</feature>
<evidence type="ECO:0000313" key="13">
    <source>
        <dbReference type="EMBL" id="QTA78145.1"/>
    </source>
</evidence>
<dbReference type="InterPro" id="IPR018484">
    <property type="entry name" value="FGGY_N"/>
</dbReference>
<proteinExistence type="inferred from homology"/>
<feature type="binding site" evidence="9">
    <location>
        <position position="12"/>
    </location>
    <ligand>
        <name>ADP</name>
        <dbReference type="ChEBI" id="CHEBI:456216"/>
    </ligand>
</feature>
<protein>
    <recommendedName>
        <fullName evidence="9">Glycerol kinase</fullName>
        <ecNumber evidence="9">2.7.1.30</ecNumber>
    </recommendedName>
    <alternativeName>
        <fullName evidence="9">ATP:glycerol 3-phosphotransferase</fullName>
    </alternativeName>
    <alternativeName>
        <fullName evidence="9">Glycerokinase</fullName>
        <shortName evidence="9">GK</shortName>
    </alternativeName>
</protein>